<reference evidence="1" key="1">
    <citation type="journal article" date="2014" name="Front. Microbiol.">
        <title>High frequency of phylogenetically diverse reductive dehalogenase-homologous genes in deep subseafloor sedimentary metagenomes.</title>
        <authorList>
            <person name="Kawai M."/>
            <person name="Futagami T."/>
            <person name="Toyoda A."/>
            <person name="Takaki Y."/>
            <person name="Nishi S."/>
            <person name="Hori S."/>
            <person name="Arai W."/>
            <person name="Tsubouchi T."/>
            <person name="Morono Y."/>
            <person name="Uchiyama I."/>
            <person name="Ito T."/>
            <person name="Fujiyama A."/>
            <person name="Inagaki F."/>
            <person name="Takami H."/>
        </authorList>
    </citation>
    <scope>NUCLEOTIDE SEQUENCE</scope>
    <source>
        <strain evidence="1">Expedition CK06-06</strain>
    </source>
</reference>
<comment type="caution">
    <text evidence="1">The sequence shown here is derived from an EMBL/GenBank/DDBJ whole genome shotgun (WGS) entry which is preliminary data.</text>
</comment>
<sequence length="244" mass="27362">YTISQASPCGTYYYKQWIRNNAPIPVDVTFTNNDPTDESIITTYSIPSVYSFTETYDNGVIITVAEDGNWLVWTFAFPAGSTTRRASVNIDYPLATTGSEICIHNNDGQDPGYPAGTWLYTNNGEIPGSGNTLVTDLWWVTATGSEHGDENMVVSIHKTQINDEFHWHAYMARQGTTPIFTNYNGVTWDNFYEVNLWQPPVTAPFTFTLQPGEQLQFRICYTFDLHVGEGTYNLVTTVDAIESA</sequence>
<accession>X1CZM8</accession>
<name>X1CZM8_9ZZZZ</name>
<feature type="non-terminal residue" evidence="1">
    <location>
        <position position="1"/>
    </location>
</feature>
<protein>
    <submittedName>
        <fullName evidence="1">Uncharacterized protein</fullName>
    </submittedName>
</protein>
<evidence type="ECO:0000313" key="1">
    <source>
        <dbReference type="EMBL" id="GAG98347.1"/>
    </source>
</evidence>
<dbReference type="EMBL" id="BART01025231">
    <property type="protein sequence ID" value="GAG98347.1"/>
    <property type="molecule type" value="Genomic_DNA"/>
</dbReference>
<dbReference type="AlphaFoldDB" id="X1CZM8"/>
<proteinExistence type="predicted"/>
<organism evidence="1">
    <name type="scientific">marine sediment metagenome</name>
    <dbReference type="NCBI Taxonomy" id="412755"/>
    <lineage>
        <taxon>unclassified sequences</taxon>
        <taxon>metagenomes</taxon>
        <taxon>ecological metagenomes</taxon>
    </lineage>
</organism>
<gene>
    <name evidence="1" type="ORF">S01H4_45337</name>
</gene>